<keyword evidence="4 12" id="KW-0719">Serine esterase</keyword>
<protein>
    <recommendedName>
        <fullName evidence="3 12">Cutinase</fullName>
        <ecNumber evidence="3 12">3.1.1.74</ecNumber>
    </recommendedName>
</protein>
<evidence type="ECO:0000256" key="1">
    <source>
        <dbReference type="ARBA" id="ARBA00004613"/>
    </source>
</evidence>
<feature type="active site" description="Proton donor/acceptor" evidence="10">
    <location>
        <position position="216"/>
    </location>
</feature>
<feature type="disulfide bond" evidence="11">
    <location>
        <begin position="200"/>
        <end position="207"/>
    </location>
</feature>
<comment type="subcellular location">
    <subcellularLocation>
        <location evidence="1 12">Secreted</location>
    </subcellularLocation>
</comment>
<evidence type="ECO:0000313" key="13">
    <source>
        <dbReference type="EMBL" id="KHJ36299.1"/>
    </source>
</evidence>
<feature type="active site" description="Proton donor/acceptor" evidence="10">
    <location>
        <position position="204"/>
    </location>
</feature>
<dbReference type="PROSITE" id="PS00155">
    <property type="entry name" value="CUTINASE_1"/>
    <property type="match status" value="1"/>
</dbReference>
<name>A0A0B1PIM5_UNCNE</name>
<dbReference type="GO" id="GO:0016052">
    <property type="term" value="P:carbohydrate catabolic process"/>
    <property type="evidence" value="ECO:0007669"/>
    <property type="project" value="TreeGrafter"/>
</dbReference>
<dbReference type="InterPro" id="IPR043580">
    <property type="entry name" value="CUTINASE_1"/>
</dbReference>
<feature type="signal peptide" evidence="12">
    <location>
        <begin position="1"/>
        <end position="18"/>
    </location>
</feature>
<comment type="similarity">
    <text evidence="2 12">Belongs to the cutinase family.</text>
</comment>
<comment type="caution">
    <text evidence="13">The sequence shown here is derived from an EMBL/GenBank/DDBJ whole genome shotgun (WGS) entry which is preliminary data.</text>
</comment>
<dbReference type="GO" id="GO:0050525">
    <property type="term" value="F:cutinase activity"/>
    <property type="evidence" value="ECO:0007669"/>
    <property type="project" value="UniProtKB-UniRule"/>
</dbReference>
<dbReference type="InterPro" id="IPR011150">
    <property type="entry name" value="Cutinase_monf"/>
</dbReference>
<dbReference type="STRING" id="52586.A0A0B1PIM5"/>
<dbReference type="InterPro" id="IPR000675">
    <property type="entry name" value="Cutinase/axe"/>
</dbReference>
<evidence type="ECO:0000256" key="7">
    <source>
        <dbReference type="ARBA" id="ARBA00022801"/>
    </source>
</evidence>
<dbReference type="InterPro" id="IPR029058">
    <property type="entry name" value="AB_hydrolase_fold"/>
</dbReference>
<feature type="disulfide bond" evidence="11">
    <location>
        <begin position="64"/>
        <end position="141"/>
    </location>
</feature>
<feature type="chain" id="PRO_5005109769" description="Cutinase" evidence="12">
    <location>
        <begin position="19"/>
        <end position="239"/>
    </location>
</feature>
<comment type="catalytic activity">
    <reaction evidence="9 12">
        <text>cutin + H2O = cutin monomers.</text>
        <dbReference type="EC" id="3.1.1.74"/>
    </reaction>
</comment>
<keyword evidence="7 12" id="KW-0378">Hydrolase</keyword>
<organism evidence="13 14">
    <name type="scientific">Uncinula necator</name>
    <name type="common">Grape powdery mildew</name>
    <dbReference type="NCBI Taxonomy" id="52586"/>
    <lineage>
        <taxon>Eukaryota</taxon>
        <taxon>Fungi</taxon>
        <taxon>Dikarya</taxon>
        <taxon>Ascomycota</taxon>
        <taxon>Pezizomycotina</taxon>
        <taxon>Leotiomycetes</taxon>
        <taxon>Erysiphales</taxon>
        <taxon>Erysiphaceae</taxon>
        <taxon>Erysiphe</taxon>
    </lineage>
</organism>
<evidence type="ECO:0000256" key="8">
    <source>
        <dbReference type="ARBA" id="ARBA00023157"/>
    </source>
</evidence>
<dbReference type="PANTHER" id="PTHR48250:SF2">
    <property type="entry name" value="CUTINASE"/>
    <property type="match status" value="1"/>
</dbReference>
<keyword evidence="6 12" id="KW-0732">Signal</keyword>
<evidence type="ECO:0000256" key="5">
    <source>
        <dbReference type="ARBA" id="ARBA00022525"/>
    </source>
</evidence>
<evidence type="ECO:0000256" key="12">
    <source>
        <dbReference type="RuleBase" id="RU361263"/>
    </source>
</evidence>
<dbReference type="EMBL" id="JNVN01000082">
    <property type="protein sequence ID" value="KHJ36299.1"/>
    <property type="molecule type" value="Genomic_DNA"/>
</dbReference>
<gene>
    <name evidence="13" type="ORF">EV44_g0542</name>
</gene>
<evidence type="ECO:0000256" key="9">
    <source>
        <dbReference type="ARBA" id="ARBA00034045"/>
    </source>
</evidence>
<dbReference type="Pfam" id="PF01083">
    <property type="entry name" value="Cutinase"/>
    <property type="match status" value="1"/>
</dbReference>
<accession>A0A0B1PIM5</accession>
<dbReference type="EC" id="3.1.1.74" evidence="3 12"/>
<evidence type="ECO:0000256" key="4">
    <source>
        <dbReference type="ARBA" id="ARBA00022487"/>
    </source>
</evidence>
<dbReference type="GO" id="GO:0005576">
    <property type="term" value="C:extracellular region"/>
    <property type="evidence" value="ECO:0007669"/>
    <property type="project" value="UniProtKB-SubCell"/>
</dbReference>
<evidence type="ECO:0000256" key="10">
    <source>
        <dbReference type="PIRSR" id="PIRSR611150-1"/>
    </source>
</evidence>
<proteinExistence type="inferred from homology"/>
<dbReference type="PANTHER" id="PTHR48250">
    <property type="entry name" value="CUTINASE 2-RELATED"/>
    <property type="match status" value="1"/>
</dbReference>
<dbReference type="AlphaFoldDB" id="A0A0B1PIM5"/>
<dbReference type="OMA" id="ILVGPPF"/>
<feature type="active site" description="Nucleophile" evidence="10">
    <location>
        <position position="152"/>
    </location>
</feature>
<dbReference type="Proteomes" id="UP000030854">
    <property type="component" value="Unassembled WGS sequence"/>
</dbReference>
<evidence type="ECO:0000256" key="3">
    <source>
        <dbReference type="ARBA" id="ARBA00013095"/>
    </source>
</evidence>
<comment type="function">
    <text evidence="12">Catalyzes the hydrolysis of complex carboxylic polyesters found in the cell wall of plants. Degrades cutin, a macromolecule that forms the structure of the plant cuticle.</text>
</comment>
<evidence type="ECO:0000313" key="14">
    <source>
        <dbReference type="Proteomes" id="UP000030854"/>
    </source>
</evidence>
<evidence type="ECO:0000256" key="2">
    <source>
        <dbReference type="ARBA" id="ARBA00007534"/>
    </source>
</evidence>
<evidence type="ECO:0000256" key="6">
    <source>
        <dbReference type="ARBA" id="ARBA00022729"/>
    </source>
</evidence>
<dbReference type="SUPFAM" id="SSF53474">
    <property type="entry name" value="alpha/beta-Hydrolases"/>
    <property type="match status" value="1"/>
</dbReference>
<dbReference type="Gene3D" id="3.40.50.1820">
    <property type="entry name" value="alpha/beta hydrolase"/>
    <property type="match status" value="1"/>
</dbReference>
<keyword evidence="14" id="KW-1185">Reference proteome</keyword>
<dbReference type="PRINTS" id="PR00129">
    <property type="entry name" value="CUTINASE"/>
</dbReference>
<keyword evidence="8 11" id="KW-1015">Disulfide bond</keyword>
<reference evidence="13 14" key="1">
    <citation type="journal article" date="2014" name="BMC Genomics">
        <title>Adaptive genomic structural variation in the grape powdery mildew pathogen, Erysiphe necator.</title>
        <authorList>
            <person name="Jones L."/>
            <person name="Riaz S."/>
            <person name="Morales-Cruz A."/>
            <person name="Amrine K.C."/>
            <person name="McGuire B."/>
            <person name="Gubler W.D."/>
            <person name="Walker M.A."/>
            <person name="Cantu D."/>
        </authorList>
    </citation>
    <scope>NUCLEOTIDE SEQUENCE [LARGE SCALE GENOMIC DNA]</scope>
    <source>
        <strain evidence="14">c</strain>
    </source>
</reference>
<dbReference type="HOGENOM" id="CLU_040058_2_2_1"/>
<dbReference type="SMART" id="SM01110">
    <property type="entry name" value="Cutinase"/>
    <property type="match status" value="1"/>
</dbReference>
<sequence>MKASIIFSFFLLFGRMTALPTDIDSLISRDLEASKILVGSEKIVARATAEDTSDDVENELAGECRSVTMLFAKGTGETGNLGSGKSPGPALAAELRKYLGRDKIAVQGVDYKANVLGFLIGGDLKGSKELIDLTNEAATKCPDSELVLSGYSQGAQVVHKAVEELPSEVLPKIKAVVLFGDPFLGDEVGDLPESSVLSICNDKDTICHSGLGIKGHLKYPERAKEAADFIVSKLDAKNP</sequence>
<evidence type="ECO:0000256" key="11">
    <source>
        <dbReference type="PIRSR" id="PIRSR611150-2"/>
    </source>
</evidence>
<keyword evidence="5 12" id="KW-0964">Secreted</keyword>